<reference evidence="2" key="1">
    <citation type="submission" date="2023-03" db="EMBL/GenBank/DDBJ databases">
        <authorList>
            <person name="Steffen K."/>
            <person name="Cardenas P."/>
        </authorList>
    </citation>
    <scope>NUCLEOTIDE SEQUENCE</scope>
</reference>
<dbReference type="EMBL" id="CASHTH010002472">
    <property type="protein sequence ID" value="CAI8030358.1"/>
    <property type="molecule type" value="Genomic_DNA"/>
</dbReference>
<protein>
    <submittedName>
        <fullName evidence="2">Uncharacterized protein</fullName>
    </submittedName>
</protein>
<dbReference type="Proteomes" id="UP001174909">
    <property type="component" value="Unassembled WGS sequence"/>
</dbReference>
<keyword evidence="3" id="KW-1185">Reference proteome</keyword>
<feature type="region of interest" description="Disordered" evidence="1">
    <location>
        <begin position="1"/>
        <end position="23"/>
    </location>
</feature>
<evidence type="ECO:0000313" key="2">
    <source>
        <dbReference type="EMBL" id="CAI8030358.1"/>
    </source>
</evidence>
<evidence type="ECO:0000313" key="3">
    <source>
        <dbReference type="Proteomes" id="UP001174909"/>
    </source>
</evidence>
<gene>
    <name evidence="2" type="ORF">GBAR_LOCUS17215</name>
</gene>
<name>A0AA35SI24_GEOBA</name>
<accession>A0AA35SI24</accession>
<sequence length="100" mass="11174">MERKLNTPSSSSAGSGTDNRKVPTIVRTETRKIYKTLLDGDEFTGFDLSPGTTYKDSVNQSVAKLLVKEVCTTHEILSCLLWFFLCCSCCLHLLQKPLSR</sequence>
<evidence type="ECO:0000256" key="1">
    <source>
        <dbReference type="SAM" id="MobiDB-lite"/>
    </source>
</evidence>
<dbReference type="AlphaFoldDB" id="A0AA35SI24"/>
<organism evidence="2 3">
    <name type="scientific">Geodia barretti</name>
    <name type="common">Barrett's horny sponge</name>
    <dbReference type="NCBI Taxonomy" id="519541"/>
    <lineage>
        <taxon>Eukaryota</taxon>
        <taxon>Metazoa</taxon>
        <taxon>Porifera</taxon>
        <taxon>Demospongiae</taxon>
        <taxon>Heteroscleromorpha</taxon>
        <taxon>Tetractinellida</taxon>
        <taxon>Astrophorina</taxon>
        <taxon>Geodiidae</taxon>
        <taxon>Geodia</taxon>
    </lineage>
</organism>
<comment type="caution">
    <text evidence="2">The sequence shown here is derived from an EMBL/GenBank/DDBJ whole genome shotgun (WGS) entry which is preliminary data.</text>
</comment>
<feature type="compositionally biased region" description="Polar residues" evidence="1">
    <location>
        <begin position="1"/>
        <end position="17"/>
    </location>
</feature>
<proteinExistence type="predicted"/>